<dbReference type="Proteomes" id="UP000789706">
    <property type="component" value="Unassembled WGS sequence"/>
</dbReference>
<evidence type="ECO:0000313" key="3">
    <source>
        <dbReference type="Proteomes" id="UP000789706"/>
    </source>
</evidence>
<proteinExistence type="predicted"/>
<organism evidence="2 3">
    <name type="scientific">Diversispora eburnea</name>
    <dbReference type="NCBI Taxonomy" id="1213867"/>
    <lineage>
        <taxon>Eukaryota</taxon>
        <taxon>Fungi</taxon>
        <taxon>Fungi incertae sedis</taxon>
        <taxon>Mucoromycota</taxon>
        <taxon>Glomeromycotina</taxon>
        <taxon>Glomeromycetes</taxon>
        <taxon>Diversisporales</taxon>
        <taxon>Diversisporaceae</taxon>
        <taxon>Diversispora</taxon>
    </lineage>
</organism>
<keyword evidence="3" id="KW-1185">Reference proteome</keyword>
<comment type="caution">
    <text evidence="2">The sequence shown here is derived from an EMBL/GenBank/DDBJ whole genome shotgun (WGS) entry which is preliminary data.</text>
</comment>
<dbReference type="EMBL" id="CAJVPK010000887">
    <property type="protein sequence ID" value="CAG8557168.1"/>
    <property type="molecule type" value="Genomic_DNA"/>
</dbReference>
<reference evidence="2" key="1">
    <citation type="submission" date="2021-06" db="EMBL/GenBank/DDBJ databases">
        <authorList>
            <person name="Kallberg Y."/>
            <person name="Tangrot J."/>
            <person name="Rosling A."/>
        </authorList>
    </citation>
    <scope>NUCLEOTIDE SEQUENCE</scope>
    <source>
        <strain evidence="2">AZ414A</strain>
    </source>
</reference>
<evidence type="ECO:0000313" key="2">
    <source>
        <dbReference type="EMBL" id="CAG8557168.1"/>
    </source>
</evidence>
<sequence length="170" mass="18572">MNSNNNNSDISDISYSSFTSPISPTPPLPPISLSLHNGSNDRSSISRPRSSKSSPMRSSSPPMSSPTRSSPPKSSKSSPKSPKSSPSASPEPLESQTAAADDIIENPLNSLKSSSNFNDFDDVMENMRIYVIIAQSILNRRKMKDEDADLNKFNKLNSIMNLVEEIQQPE</sequence>
<accession>A0A9N9FSL3</accession>
<protein>
    <submittedName>
        <fullName evidence="2">11336_t:CDS:1</fullName>
    </submittedName>
</protein>
<name>A0A9N9FSL3_9GLOM</name>
<feature type="compositionally biased region" description="Low complexity" evidence="1">
    <location>
        <begin position="42"/>
        <end position="90"/>
    </location>
</feature>
<feature type="region of interest" description="Disordered" evidence="1">
    <location>
        <begin position="1"/>
        <end position="115"/>
    </location>
</feature>
<dbReference type="AlphaFoldDB" id="A0A9N9FSL3"/>
<feature type="compositionally biased region" description="Low complexity" evidence="1">
    <location>
        <begin position="1"/>
        <end position="22"/>
    </location>
</feature>
<evidence type="ECO:0000256" key="1">
    <source>
        <dbReference type="SAM" id="MobiDB-lite"/>
    </source>
</evidence>
<gene>
    <name evidence="2" type="ORF">DEBURN_LOCUS7399</name>
</gene>